<name>A0A319CE13_9EURO</name>
<organism evidence="1 2">
    <name type="scientific">Aspergillus uvarum CBS 121591</name>
    <dbReference type="NCBI Taxonomy" id="1448315"/>
    <lineage>
        <taxon>Eukaryota</taxon>
        <taxon>Fungi</taxon>
        <taxon>Dikarya</taxon>
        <taxon>Ascomycota</taxon>
        <taxon>Pezizomycotina</taxon>
        <taxon>Eurotiomycetes</taxon>
        <taxon>Eurotiomycetidae</taxon>
        <taxon>Eurotiales</taxon>
        <taxon>Aspergillaceae</taxon>
        <taxon>Aspergillus</taxon>
        <taxon>Aspergillus subgen. Circumdati</taxon>
    </lineage>
</organism>
<dbReference type="InterPro" id="IPR022198">
    <property type="entry name" value="DUF3723"/>
</dbReference>
<dbReference type="GeneID" id="37142000"/>
<dbReference type="RefSeq" id="XP_025492669.1">
    <property type="nucleotide sequence ID" value="XM_025639258.1"/>
</dbReference>
<proteinExistence type="predicted"/>
<evidence type="ECO:0000313" key="1">
    <source>
        <dbReference type="EMBL" id="PYH82469.1"/>
    </source>
</evidence>
<gene>
    <name evidence="1" type="ORF">BO82DRAFT_401460</name>
</gene>
<sequence length="232" mass="26233">MPPEAKDDDDLLDKPALARADKKAIYKMAELAHRLGFKSPEINAIIDSSPDYQLARAALLQARKPYKFRYNPQQFNNLVKQIVDCFTIAESYQPEIITDLLADSTIKPRVRCGIPQTRAHKQNSPLLFLDLLQTENTGISNTITSLFVRRCVYIAFLGTPLDQETPRTIKAKGSPETMHSHHFSSKKMLQQLSLIPLCKCHQRCHPDKNEKRHSGSGPAKIGSDAFYITCKR</sequence>
<protein>
    <submittedName>
        <fullName evidence="1">Uncharacterized protein</fullName>
    </submittedName>
</protein>
<dbReference type="Pfam" id="PF12520">
    <property type="entry name" value="DUF3723"/>
    <property type="match status" value="1"/>
</dbReference>
<reference evidence="1 2" key="1">
    <citation type="submission" date="2016-12" db="EMBL/GenBank/DDBJ databases">
        <title>The genomes of Aspergillus section Nigri reveals drivers in fungal speciation.</title>
        <authorList>
            <consortium name="DOE Joint Genome Institute"/>
            <person name="Vesth T.C."/>
            <person name="Nybo J."/>
            <person name="Theobald S."/>
            <person name="Brandl J."/>
            <person name="Frisvad J.C."/>
            <person name="Nielsen K.F."/>
            <person name="Lyhne E.K."/>
            <person name="Kogle M.E."/>
            <person name="Kuo A."/>
            <person name="Riley R."/>
            <person name="Clum A."/>
            <person name="Nolan M."/>
            <person name="Lipzen A."/>
            <person name="Salamov A."/>
            <person name="Henrissat B."/>
            <person name="Wiebenga A."/>
            <person name="De Vries R.P."/>
            <person name="Grigoriev I.V."/>
            <person name="Mortensen U.H."/>
            <person name="Andersen M.R."/>
            <person name="Baker S.E."/>
        </authorList>
    </citation>
    <scope>NUCLEOTIDE SEQUENCE [LARGE SCALE GENOMIC DNA]</scope>
    <source>
        <strain evidence="1 2">CBS 121591</strain>
    </source>
</reference>
<dbReference type="EMBL" id="KZ821695">
    <property type="protein sequence ID" value="PYH82469.1"/>
    <property type="molecule type" value="Genomic_DNA"/>
</dbReference>
<dbReference type="AlphaFoldDB" id="A0A319CE13"/>
<dbReference type="STRING" id="1448315.A0A319CE13"/>
<dbReference type="Proteomes" id="UP000248340">
    <property type="component" value="Unassembled WGS sequence"/>
</dbReference>
<keyword evidence="2" id="KW-1185">Reference proteome</keyword>
<evidence type="ECO:0000313" key="2">
    <source>
        <dbReference type="Proteomes" id="UP000248340"/>
    </source>
</evidence>
<dbReference type="OrthoDB" id="4227485at2759"/>
<accession>A0A319CE13</accession>
<dbReference type="VEuPathDB" id="FungiDB:BO82DRAFT_401460"/>